<feature type="domain" description="FMN-dependent dehydrogenase" evidence="3">
    <location>
        <begin position="43"/>
        <end position="106"/>
    </location>
</feature>
<dbReference type="GO" id="GO:0005777">
    <property type="term" value="C:peroxisome"/>
    <property type="evidence" value="ECO:0007669"/>
    <property type="project" value="TreeGrafter"/>
</dbReference>
<reference evidence="4" key="1">
    <citation type="journal article" date="2009" name="Rice">
        <title>De Novo Next Generation Sequencing of Plant Genomes.</title>
        <authorList>
            <person name="Rounsley S."/>
            <person name="Marri P.R."/>
            <person name="Yu Y."/>
            <person name="He R."/>
            <person name="Sisneros N."/>
            <person name="Goicoechea J.L."/>
            <person name="Lee S.J."/>
            <person name="Angelova A."/>
            <person name="Kudrna D."/>
            <person name="Luo M."/>
            <person name="Affourtit J."/>
            <person name="Desany B."/>
            <person name="Knight J."/>
            <person name="Niazi F."/>
            <person name="Egholm M."/>
            <person name="Wing R.A."/>
        </authorList>
    </citation>
    <scope>NUCLEOTIDE SEQUENCE [LARGE SCALE GENOMIC DNA]</scope>
    <source>
        <strain evidence="4">cv. IRGC 105608</strain>
    </source>
</reference>
<comment type="cofactor">
    <cofactor evidence="1">
        <name>FMN</name>
        <dbReference type="ChEBI" id="CHEBI:58210"/>
    </cofactor>
</comment>
<reference evidence="4" key="2">
    <citation type="submission" date="2015-03" db="UniProtKB">
        <authorList>
            <consortium name="EnsemblPlants"/>
        </authorList>
    </citation>
    <scope>IDENTIFICATION</scope>
</reference>
<dbReference type="AlphaFoldDB" id="A0A0D3HMR6"/>
<dbReference type="EnsemblPlants" id="OBART11G16200.2">
    <property type="protein sequence ID" value="OBART11G16200.2"/>
    <property type="gene ID" value="OBART11G16200"/>
</dbReference>
<organism evidence="4">
    <name type="scientific">Oryza barthii</name>
    <dbReference type="NCBI Taxonomy" id="65489"/>
    <lineage>
        <taxon>Eukaryota</taxon>
        <taxon>Viridiplantae</taxon>
        <taxon>Streptophyta</taxon>
        <taxon>Embryophyta</taxon>
        <taxon>Tracheophyta</taxon>
        <taxon>Spermatophyta</taxon>
        <taxon>Magnoliopsida</taxon>
        <taxon>Liliopsida</taxon>
        <taxon>Poales</taxon>
        <taxon>Poaceae</taxon>
        <taxon>BOP clade</taxon>
        <taxon>Oryzoideae</taxon>
        <taxon>Oryzeae</taxon>
        <taxon>Oryzinae</taxon>
        <taxon>Oryza</taxon>
    </lineage>
</organism>
<dbReference type="STRING" id="65489.A0A0D3HMR6"/>
<feature type="transmembrane region" description="Helical" evidence="2">
    <location>
        <begin position="23"/>
        <end position="42"/>
    </location>
</feature>
<dbReference type="PANTHER" id="PTHR10578:SF115">
    <property type="entry name" value="GLYCOLATE OXIDASE 1"/>
    <property type="match status" value="1"/>
</dbReference>
<protein>
    <recommendedName>
        <fullName evidence="3">FMN-dependent dehydrogenase domain-containing protein</fullName>
    </recommendedName>
</protein>
<dbReference type="GO" id="GO:0003973">
    <property type="term" value="F:(S)-2-hydroxy-acid oxidase activity"/>
    <property type="evidence" value="ECO:0007669"/>
    <property type="project" value="TreeGrafter"/>
</dbReference>
<evidence type="ECO:0000259" key="3">
    <source>
        <dbReference type="Pfam" id="PF01070"/>
    </source>
</evidence>
<evidence type="ECO:0000313" key="4">
    <source>
        <dbReference type="EnsemblPlants" id="OBART11G16200.2"/>
    </source>
</evidence>
<keyword evidence="5" id="KW-1185">Reference proteome</keyword>
<dbReference type="SUPFAM" id="SSF51395">
    <property type="entry name" value="FMN-linked oxidoreductases"/>
    <property type="match status" value="1"/>
</dbReference>
<dbReference type="Proteomes" id="UP000026960">
    <property type="component" value="Chromosome 11"/>
</dbReference>
<dbReference type="eggNOG" id="KOG0538">
    <property type="taxonomic scope" value="Eukaryota"/>
</dbReference>
<dbReference type="HOGENOM" id="CLU_132911_0_0_1"/>
<evidence type="ECO:0000313" key="5">
    <source>
        <dbReference type="Proteomes" id="UP000026960"/>
    </source>
</evidence>
<dbReference type="Gramene" id="OBART11G16200.2">
    <property type="protein sequence ID" value="OBART11G16200.2"/>
    <property type="gene ID" value="OBART11G16200"/>
</dbReference>
<keyword evidence="2" id="KW-0472">Membrane</keyword>
<accession>A0A0D3HMR6</accession>
<dbReference type="PaxDb" id="65489-OBART11G16200.2"/>
<sequence length="193" mass="21081">MKAGSILVQKSALVQSQITCTMLILPLALVDAVVFAAAHCFTKHMRKLQFCPRILIDVSKIDMSAIVLGFEISMPVMIAPSAMQKMAHPDGEYATAMAASAGGTIMPYRYRNVVEQFVRRAERAGFKAIALTVDTPWLGRREADIKNSVFADLAETSSVYLPRMILILENSAALKCSVIMLAIGCQDLVMRLG</sequence>
<dbReference type="Pfam" id="PF01070">
    <property type="entry name" value="FMN_dh"/>
    <property type="match status" value="1"/>
</dbReference>
<dbReference type="PANTHER" id="PTHR10578">
    <property type="entry name" value="S -2-HYDROXY-ACID OXIDASE-RELATED"/>
    <property type="match status" value="1"/>
</dbReference>
<dbReference type="Gene3D" id="3.20.20.70">
    <property type="entry name" value="Aldolase class I"/>
    <property type="match status" value="2"/>
</dbReference>
<dbReference type="InterPro" id="IPR000262">
    <property type="entry name" value="FMN-dep_DH"/>
</dbReference>
<evidence type="ECO:0000256" key="2">
    <source>
        <dbReference type="SAM" id="Phobius"/>
    </source>
</evidence>
<keyword evidence="2" id="KW-1133">Transmembrane helix</keyword>
<proteinExistence type="predicted"/>
<dbReference type="InterPro" id="IPR013785">
    <property type="entry name" value="Aldolase_TIM"/>
</dbReference>
<name>A0A0D3HMR6_9ORYZ</name>
<keyword evidence="2" id="KW-0812">Transmembrane</keyword>
<evidence type="ECO:0000256" key="1">
    <source>
        <dbReference type="ARBA" id="ARBA00001917"/>
    </source>
</evidence>